<dbReference type="GO" id="GO:0004523">
    <property type="term" value="F:RNA-DNA hybrid ribonuclease activity"/>
    <property type="evidence" value="ECO:0007669"/>
    <property type="project" value="UniProtKB-EC"/>
</dbReference>
<dbReference type="InterPro" id="IPR002156">
    <property type="entry name" value="RNaseH_domain"/>
</dbReference>
<dbReference type="InterPro" id="IPR012337">
    <property type="entry name" value="RNaseH-like_sf"/>
</dbReference>
<sequence>MIRLAIDAAYQKDSHHASAGLVLVQDGQQYQKKVRLADCEDNHKAEFLALLWAVKSELAILKTSQLVEIVSDSKILVSSMQKGYAKHYQKEVDLILALLPNPDLTFYTWVSDRKNQGPHHLAMQALQQD</sequence>
<protein>
    <submittedName>
        <fullName evidence="2">Ribonuclease HI (RnhA)</fullName>
        <ecNumber evidence="2">3.1.26.4</ecNumber>
    </submittedName>
</protein>
<dbReference type="EC" id="3.1.26.4" evidence="2"/>
<dbReference type="Proteomes" id="UP001314262">
    <property type="component" value="Unassembled WGS sequence"/>
</dbReference>
<organism evidence="2 3">
    <name type="scientific">Fructobacillus tropaeoli</name>
    <dbReference type="NCBI Taxonomy" id="709323"/>
    <lineage>
        <taxon>Bacteria</taxon>
        <taxon>Bacillati</taxon>
        <taxon>Bacillota</taxon>
        <taxon>Bacilli</taxon>
        <taxon>Lactobacillales</taxon>
        <taxon>Lactobacillaceae</taxon>
        <taxon>Fructobacillus</taxon>
    </lineage>
</organism>
<evidence type="ECO:0000313" key="2">
    <source>
        <dbReference type="EMBL" id="CAK1226697.1"/>
    </source>
</evidence>
<dbReference type="RefSeq" id="WP_168778446.1">
    <property type="nucleotide sequence ID" value="NZ_BOJU01000002.1"/>
</dbReference>
<keyword evidence="2" id="KW-0378">Hydrolase</keyword>
<keyword evidence="3" id="KW-1185">Reference proteome</keyword>
<dbReference type="SUPFAM" id="SSF53098">
    <property type="entry name" value="Ribonuclease H-like"/>
    <property type="match status" value="1"/>
</dbReference>
<comment type="caution">
    <text evidence="2">The sequence shown here is derived from an EMBL/GenBank/DDBJ whole genome shotgun (WGS) entry which is preliminary data.</text>
</comment>
<accession>A0ABN9YJ75</accession>
<reference evidence="2 3" key="1">
    <citation type="submission" date="2023-10" db="EMBL/GenBank/DDBJ databases">
        <authorList>
            <person name="Botero Cardona J."/>
        </authorList>
    </citation>
    <scope>NUCLEOTIDE SEQUENCE [LARGE SCALE GENOMIC DNA]</scope>
    <source>
        <strain evidence="2 3">R-53137</strain>
    </source>
</reference>
<evidence type="ECO:0000259" key="1">
    <source>
        <dbReference type="Pfam" id="PF00075"/>
    </source>
</evidence>
<gene>
    <name evidence="2" type="ORF">R53137_KAKDMLNK_00153</name>
</gene>
<dbReference type="EMBL" id="CAUZLT010000001">
    <property type="protein sequence ID" value="CAK1226697.1"/>
    <property type="molecule type" value="Genomic_DNA"/>
</dbReference>
<evidence type="ECO:0000313" key="3">
    <source>
        <dbReference type="Proteomes" id="UP001314262"/>
    </source>
</evidence>
<dbReference type="InterPro" id="IPR036397">
    <property type="entry name" value="RNaseH_sf"/>
</dbReference>
<proteinExistence type="predicted"/>
<name>A0ABN9YJ75_9LACO</name>
<dbReference type="Gene3D" id="3.30.420.10">
    <property type="entry name" value="Ribonuclease H-like superfamily/Ribonuclease H"/>
    <property type="match status" value="1"/>
</dbReference>
<feature type="domain" description="RNase H type-1" evidence="1">
    <location>
        <begin position="6"/>
        <end position="84"/>
    </location>
</feature>
<dbReference type="Pfam" id="PF00075">
    <property type="entry name" value="RNase_H"/>
    <property type="match status" value="1"/>
</dbReference>